<dbReference type="InterPro" id="IPR025512">
    <property type="entry name" value="DUF4399"/>
</dbReference>
<keyword evidence="3" id="KW-0614">Plasmid</keyword>
<dbReference type="RefSeq" id="WP_111069505.1">
    <property type="nucleotide sequence ID" value="NZ_CP029832.1"/>
</dbReference>
<evidence type="ECO:0000256" key="1">
    <source>
        <dbReference type="SAM" id="MobiDB-lite"/>
    </source>
</evidence>
<feature type="domain" description="DUF4399" evidence="2">
    <location>
        <begin position="67"/>
        <end position="157"/>
    </location>
</feature>
<dbReference type="Pfam" id="PF14347">
    <property type="entry name" value="DUF4399"/>
    <property type="match status" value="1"/>
</dbReference>
<dbReference type="Proteomes" id="UP000249605">
    <property type="component" value="Plasmid unnamed2"/>
</dbReference>
<organism evidence="3 4">
    <name type="scientific">Azospirillum ramasamyi</name>
    <dbReference type="NCBI Taxonomy" id="682998"/>
    <lineage>
        <taxon>Bacteria</taxon>
        <taxon>Pseudomonadati</taxon>
        <taxon>Pseudomonadota</taxon>
        <taxon>Alphaproteobacteria</taxon>
        <taxon>Rhodospirillales</taxon>
        <taxon>Azospirillaceae</taxon>
        <taxon>Azospirillum</taxon>
    </lineage>
</organism>
<dbReference type="EMBL" id="CP029832">
    <property type="protein sequence ID" value="AWU96765.1"/>
    <property type="molecule type" value="Genomic_DNA"/>
</dbReference>
<evidence type="ECO:0000313" key="3">
    <source>
        <dbReference type="EMBL" id="AWU96765.1"/>
    </source>
</evidence>
<feature type="region of interest" description="Disordered" evidence="1">
    <location>
        <begin position="12"/>
        <end position="43"/>
    </location>
</feature>
<gene>
    <name evidence="3" type="ORF">DM194_20965</name>
</gene>
<dbReference type="OrthoDB" id="531568at2"/>
<proteinExistence type="predicted"/>
<sequence>MLSVVPSIVPAAPAAAAEASPGQTAEPKPAAAEQAPPAAPRTPGREEAWLYIGWPNNGEVVGTRFKVWFGLRNFGVAPAGVRKDGTGHHHLLIDTELKNPGEPIPSDKQHLHFGKGQTETILELPPGRHTLQLVLADADHVPHDPPIMSKRITITVRADRGQQLTAR</sequence>
<keyword evidence="4" id="KW-1185">Reference proteome</keyword>
<dbReference type="KEGG" id="azm:DM194_20965"/>
<dbReference type="AlphaFoldDB" id="A0A2U9SB57"/>
<accession>A0A2U9SB57</accession>
<evidence type="ECO:0000259" key="2">
    <source>
        <dbReference type="Pfam" id="PF14347"/>
    </source>
</evidence>
<reference evidence="3 4" key="1">
    <citation type="submission" date="2018-06" db="EMBL/GenBank/DDBJ databases">
        <title>Complete genome sequencing of Azospirillum sp. M2T2B2.</title>
        <authorList>
            <person name="Heo J."/>
            <person name="Kim S.-J."/>
            <person name="Kwon S.-W."/>
            <person name="Anandham R."/>
        </authorList>
    </citation>
    <scope>NUCLEOTIDE SEQUENCE [LARGE SCALE GENOMIC DNA]</scope>
    <source>
        <strain evidence="3 4">M2T2B2</strain>
        <plasmid evidence="3 4">unnamed2</plasmid>
    </source>
</reference>
<protein>
    <submittedName>
        <fullName evidence="3">ATPase</fullName>
    </submittedName>
</protein>
<name>A0A2U9SB57_9PROT</name>
<geneLocation type="plasmid" evidence="3 4">
    <name>unnamed2</name>
</geneLocation>
<feature type="compositionally biased region" description="Low complexity" evidence="1">
    <location>
        <begin position="12"/>
        <end position="36"/>
    </location>
</feature>
<evidence type="ECO:0000313" key="4">
    <source>
        <dbReference type="Proteomes" id="UP000249605"/>
    </source>
</evidence>